<dbReference type="InterPro" id="IPR023065">
    <property type="entry name" value="Uncharacterised_ApaG"/>
</dbReference>
<dbReference type="AlphaFoldDB" id="A0A399SI07"/>
<dbReference type="Pfam" id="PF04379">
    <property type="entry name" value="DUF525"/>
    <property type="match status" value="1"/>
</dbReference>
<gene>
    <name evidence="3" type="primary">apaG</name>
    <name evidence="3" type="ORF">D1627_05470</name>
</gene>
<dbReference type="PROSITE" id="PS51087">
    <property type="entry name" value="APAG"/>
    <property type="match status" value="1"/>
</dbReference>
<dbReference type="InterPro" id="IPR036767">
    <property type="entry name" value="ApaG_sf"/>
</dbReference>
<sequence length="128" mass="14607">MDTKTTEGVKVTVTTNYLPDYSSPVQQHFVFAYRIKIENNSEFTVKLLRRHWYIHDATGVVREVEGEGVVGQQPVLEPGEVHEYVSGCNLKTGIGKMRGTYLMERLVDGRQFEANIPEFTLVVPYKLN</sequence>
<dbReference type="HAMAP" id="MF_00791">
    <property type="entry name" value="ApaG"/>
    <property type="match status" value="1"/>
</dbReference>
<dbReference type="InterPro" id="IPR050718">
    <property type="entry name" value="ApaG-like"/>
</dbReference>
<evidence type="ECO:0000256" key="1">
    <source>
        <dbReference type="ARBA" id="ARBA00017693"/>
    </source>
</evidence>
<dbReference type="InterPro" id="IPR007474">
    <property type="entry name" value="ApaG_domain"/>
</dbReference>
<comment type="caution">
    <text evidence="3">The sequence shown here is derived from an EMBL/GenBank/DDBJ whole genome shotgun (WGS) entry which is preliminary data.</text>
</comment>
<accession>A0A399SI07</accession>
<dbReference type="Proteomes" id="UP000266005">
    <property type="component" value="Unassembled WGS sequence"/>
</dbReference>
<reference evidence="4" key="1">
    <citation type="submission" date="2018-08" db="EMBL/GenBank/DDBJ databases">
        <title>Mucilaginibacter sp. MYSH2.</title>
        <authorList>
            <person name="Seo T."/>
        </authorList>
    </citation>
    <scope>NUCLEOTIDE SEQUENCE [LARGE SCALE GENOMIC DNA]</scope>
    <source>
        <strain evidence="4">KIRAN</strain>
    </source>
</reference>
<protein>
    <recommendedName>
        <fullName evidence="1">Protein ApaG</fullName>
    </recommendedName>
</protein>
<evidence type="ECO:0000313" key="3">
    <source>
        <dbReference type="EMBL" id="RIJ41487.1"/>
    </source>
</evidence>
<evidence type="ECO:0000259" key="2">
    <source>
        <dbReference type="PROSITE" id="PS51087"/>
    </source>
</evidence>
<dbReference type="NCBIfam" id="NF003967">
    <property type="entry name" value="PRK05461.1"/>
    <property type="match status" value="1"/>
</dbReference>
<dbReference type="PANTHER" id="PTHR47191:SF2">
    <property type="entry name" value="OS05G0170800 PROTEIN"/>
    <property type="match status" value="1"/>
</dbReference>
<dbReference type="RefSeq" id="WP_119431236.1">
    <property type="nucleotide sequence ID" value="NZ_QWGE01000002.1"/>
</dbReference>
<proteinExistence type="inferred from homology"/>
<dbReference type="Gene3D" id="2.60.40.1470">
    <property type="entry name" value="ApaG domain"/>
    <property type="match status" value="1"/>
</dbReference>
<keyword evidence="4" id="KW-1185">Reference proteome</keyword>
<evidence type="ECO:0000313" key="4">
    <source>
        <dbReference type="Proteomes" id="UP000266005"/>
    </source>
</evidence>
<dbReference type="EMBL" id="QWGE01000002">
    <property type="protein sequence ID" value="RIJ41487.1"/>
    <property type="molecule type" value="Genomic_DNA"/>
</dbReference>
<dbReference type="SUPFAM" id="SSF110069">
    <property type="entry name" value="ApaG-like"/>
    <property type="match status" value="1"/>
</dbReference>
<dbReference type="PANTHER" id="PTHR47191">
    <property type="entry name" value="OS05G0170800 PROTEIN"/>
    <property type="match status" value="1"/>
</dbReference>
<dbReference type="OrthoDB" id="9795226at2"/>
<organism evidence="3 4">
    <name type="scientific">Pontibacter oryzae</name>
    <dbReference type="NCBI Taxonomy" id="2304593"/>
    <lineage>
        <taxon>Bacteria</taxon>
        <taxon>Pseudomonadati</taxon>
        <taxon>Bacteroidota</taxon>
        <taxon>Cytophagia</taxon>
        <taxon>Cytophagales</taxon>
        <taxon>Hymenobacteraceae</taxon>
        <taxon>Pontibacter</taxon>
    </lineage>
</organism>
<feature type="domain" description="ApaG" evidence="2">
    <location>
        <begin position="3"/>
        <end position="128"/>
    </location>
</feature>
<name>A0A399SI07_9BACT</name>